<keyword evidence="2 11" id="KW-1003">Cell membrane</keyword>
<dbReference type="AlphaFoldDB" id="A0AAV7ACJ0"/>
<evidence type="ECO:0000256" key="6">
    <source>
        <dbReference type="ARBA" id="ARBA00023040"/>
    </source>
</evidence>
<reference evidence="13" key="1">
    <citation type="thesis" date="2020" institute="ProQuest LLC" country="789 East Eisenhower Parkway, Ann Arbor, MI, USA">
        <title>Comparative Genomics and Chromosome Evolution.</title>
        <authorList>
            <person name="Mudd A.B."/>
        </authorList>
    </citation>
    <scope>NUCLEOTIDE SEQUENCE</scope>
    <source>
        <strain evidence="13">237g6f4</strain>
        <tissue evidence="13">Blood</tissue>
    </source>
</reference>
<comment type="caution">
    <text evidence="13">The sequence shown here is derived from an EMBL/GenBank/DDBJ whole genome shotgun (WGS) entry which is preliminary data.</text>
</comment>
<dbReference type="Gene3D" id="1.20.1070.10">
    <property type="entry name" value="Rhodopsin 7-helix transmembrane proteins"/>
    <property type="match status" value="1"/>
</dbReference>
<dbReference type="InterPro" id="IPR000276">
    <property type="entry name" value="GPCR_Rhodpsn"/>
</dbReference>
<evidence type="ECO:0000256" key="11">
    <source>
        <dbReference type="RuleBase" id="RU363047"/>
    </source>
</evidence>
<feature type="transmembrane region" description="Helical" evidence="11">
    <location>
        <begin position="234"/>
        <end position="258"/>
    </location>
</feature>
<evidence type="ECO:0000256" key="1">
    <source>
        <dbReference type="ARBA" id="ARBA00004651"/>
    </source>
</evidence>
<dbReference type="InterPro" id="IPR017452">
    <property type="entry name" value="GPCR_Rhodpsn_7TM"/>
</dbReference>
<evidence type="ECO:0000313" key="14">
    <source>
        <dbReference type="Proteomes" id="UP000824782"/>
    </source>
</evidence>
<evidence type="ECO:0000256" key="9">
    <source>
        <dbReference type="ARBA" id="ARBA00023224"/>
    </source>
</evidence>
<dbReference type="CDD" id="cd13954">
    <property type="entry name" value="7tmA_OR"/>
    <property type="match status" value="1"/>
</dbReference>
<keyword evidence="11" id="KW-0716">Sensory transduction</keyword>
<dbReference type="InterPro" id="IPR000725">
    <property type="entry name" value="Olfact_rcpt"/>
</dbReference>
<dbReference type="InterPro" id="IPR050516">
    <property type="entry name" value="Olfactory_GPCR"/>
</dbReference>
<dbReference type="Proteomes" id="UP000824782">
    <property type="component" value="Unassembled WGS sequence"/>
</dbReference>
<evidence type="ECO:0000256" key="10">
    <source>
        <dbReference type="RuleBase" id="RU000688"/>
    </source>
</evidence>
<dbReference type="PROSITE" id="PS00237">
    <property type="entry name" value="G_PROTEIN_RECEP_F1_1"/>
    <property type="match status" value="1"/>
</dbReference>
<evidence type="ECO:0000256" key="3">
    <source>
        <dbReference type="ARBA" id="ARBA00022692"/>
    </source>
</evidence>
<feature type="transmembrane region" description="Helical" evidence="11">
    <location>
        <begin position="194"/>
        <end position="222"/>
    </location>
</feature>
<dbReference type="PROSITE" id="PS50262">
    <property type="entry name" value="G_PROTEIN_RECEP_F1_2"/>
    <property type="match status" value="1"/>
</dbReference>
<keyword evidence="8 10" id="KW-0675">Receptor</keyword>
<evidence type="ECO:0000256" key="8">
    <source>
        <dbReference type="ARBA" id="ARBA00023170"/>
    </source>
</evidence>
<dbReference type="PRINTS" id="PR00237">
    <property type="entry name" value="GPCRRHODOPSN"/>
</dbReference>
<keyword evidence="14" id="KW-1185">Reference proteome</keyword>
<dbReference type="FunFam" id="1.20.1070.10:FF:000015">
    <property type="entry name" value="Olfactory receptor"/>
    <property type="match status" value="1"/>
</dbReference>
<feature type="transmembrane region" description="Helical" evidence="11">
    <location>
        <begin position="23"/>
        <end position="46"/>
    </location>
</feature>
<feature type="transmembrane region" description="Helical" evidence="11">
    <location>
        <begin position="58"/>
        <end position="86"/>
    </location>
</feature>
<keyword evidence="9 10" id="KW-0807">Transducer</keyword>
<evidence type="ECO:0000313" key="13">
    <source>
        <dbReference type="EMBL" id="KAG8558952.1"/>
    </source>
</evidence>
<protein>
    <recommendedName>
        <fullName evidence="11">Olfactory receptor</fullName>
    </recommendedName>
</protein>
<keyword evidence="5 11" id="KW-1133">Transmembrane helix</keyword>
<gene>
    <name evidence="13" type="ORF">GDO81_017195</name>
</gene>
<comment type="subcellular location">
    <subcellularLocation>
        <location evidence="1 11">Cell membrane</location>
        <topology evidence="1 11">Multi-pass membrane protein</topology>
    </subcellularLocation>
</comment>
<keyword evidence="4 11" id="KW-0552">Olfaction</keyword>
<dbReference type="Pfam" id="PF13853">
    <property type="entry name" value="7tm_4"/>
    <property type="match status" value="1"/>
</dbReference>
<keyword evidence="3 10" id="KW-0812">Transmembrane</keyword>
<feature type="transmembrane region" description="Helical" evidence="11">
    <location>
        <begin position="278"/>
        <end position="298"/>
    </location>
</feature>
<feature type="transmembrane region" description="Helical" evidence="11">
    <location>
        <begin position="98"/>
        <end position="117"/>
    </location>
</feature>
<dbReference type="GO" id="GO:0004930">
    <property type="term" value="F:G protein-coupled receptor activity"/>
    <property type="evidence" value="ECO:0007669"/>
    <property type="project" value="UniProtKB-KW"/>
</dbReference>
<evidence type="ECO:0000256" key="5">
    <source>
        <dbReference type="ARBA" id="ARBA00022989"/>
    </source>
</evidence>
<organism evidence="13 14">
    <name type="scientific">Engystomops pustulosus</name>
    <name type="common">Tungara frog</name>
    <name type="synonym">Physalaemus pustulosus</name>
    <dbReference type="NCBI Taxonomy" id="76066"/>
    <lineage>
        <taxon>Eukaryota</taxon>
        <taxon>Metazoa</taxon>
        <taxon>Chordata</taxon>
        <taxon>Craniata</taxon>
        <taxon>Vertebrata</taxon>
        <taxon>Euteleostomi</taxon>
        <taxon>Amphibia</taxon>
        <taxon>Batrachia</taxon>
        <taxon>Anura</taxon>
        <taxon>Neobatrachia</taxon>
        <taxon>Hyloidea</taxon>
        <taxon>Leptodactylidae</taxon>
        <taxon>Leiuperinae</taxon>
        <taxon>Engystomops</taxon>
    </lineage>
</organism>
<evidence type="ECO:0000259" key="12">
    <source>
        <dbReference type="PROSITE" id="PS50262"/>
    </source>
</evidence>
<evidence type="ECO:0000256" key="4">
    <source>
        <dbReference type="ARBA" id="ARBA00022725"/>
    </source>
</evidence>
<dbReference type="PANTHER" id="PTHR26452">
    <property type="entry name" value="OLFACTORY RECEPTOR"/>
    <property type="match status" value="1"/>
</dbReference>
<proteinExistence type="inferred from homology"/>
<dbReference type="EMBL" id="WNYA01000008">
    <property type="protein sequence ID" value="KAG8558952.1"/>
    <property type="molecule type" value="Genomic_DNA"/>
</dbReference>
<dbReference type="GO" id="GO:0005886">
    <property type="term" value="C:plasma membrane"/>
    <property type="evidence" value="ECO:0007669"/>
    <property type="project" value="UniProtKB-SubCell"/>
</dbReference>
<dbReference type="SUPFAM" id="SSF81321">
    <property type="entry name" value="Family A G protein-coupled receptor-like"/>
    <property type="match status" value="1"/>
</dbReference>
<keyword evidence="6 10" id="KW-0297">G-protein coupled receptor</keyword>
<name>A0AAV7ACJ0_ENGPU</name>
<evidence type="ECO:0000256" key="2">
    <source>
        <dbReference type="ARBA" id="ARBA00022475"/>
    </source>
</evidence>
<keyword evidence="7 11" id="KW-0472">Membrane</keyword>
<dbReference type="GO" id="GO:0004984">
    <property type="term" value="F:olfactory receptor activity"/>
    <property type="evidence" value="ECO:0007669"/>
    <property type="project" value="InterPro"/>
</dbReference>
<evidence type="ECO:0000256" key="7">
    <source>
        <dbReference type="ARBA" id="ARBA00023136"/>
    </source>
</evidence>
<comment type="similarity">
    <text evidence="10">Belongs to the G-protein coupled receptor 1 family.</text>
</comment>
<accession>A0AAV7ACJ0</accession>
<dbReference type="PRINTS" id="PR00245">
    <property type="entry name" value="OLFACTORYR"/>
</dbReference>
<sequence length="302" mass="33872">MENNTTHEGFILLGFSEYLHSQVLLAFGFLAAYTLCILENTLLIVLVCLDCQLHTPMYFFLCNLSFLDICLTNLILPKFLLTFLNIRSISFHECMGQLYLYIAFASSEYFLLTVMSYDRYVAICDPLHYNIILNKKLCVTLSAVNWLISLTDPNPVMRIMWKLHFCKSHKINHLFCDPVPLLKLSCGGTAKVGIVMLIEGICLGVPAFFCTLFSYISIMSVILKIRTAQGKLKAFSTCSSHLSVVSMLYLTLFCIYLVPPSSNTSVNYSKTFSLLNIVLLWIGPAGTGYVLSTGYFGLGRVG</sequence>
<feature type="domain" description="G-protein coupled receptors family 1 profile" evidence="12">
    <location>
        <begin position="39"/>
        <end position="291"/>
    </location>
</feature>